<evidence type="ECO:0000313" key="3">
    <source>
        <dbReference type="Proteomes" id="UP000034471"/>
    </source>
</evidence>
<dbReference type="EMBL" id="LBTJ01000042">
    <property type="protein sequence ID" value="KKQ37175.1"/>
    <property type="molecule type" value="Genomic_DNA"/>
</dbReference>
<dbReference type="InterPro" id="IPR043132">
    <property type="entry name" value="BCAT-like_C"/>
</dbReference>
<organism evidence="2 3">
    <name type="scientific">Candidatus Roizmanbacteria bacterium GW2011_GWA2_37_7</name>
    <dbReference type="NCBI Taxonomy" id="1618481"/>
    <lineage>
        <taxon>Bacteria</taxon>
        <taxon>Candidatus Roizmaniibacteriota</taxon>
    </lineage>
</organism>
<dbReference type="GO" id="GO:0008483">
    <property type="term" value="F:transaminase activity"/>
    <property type="evidence" value="ECO:0007669"/>
    <property type="project" value="UniProtKB-KW"/>
</dbReference>
<gene>
    <name evidence="2" type="ORF">US54_C0042G0004</name>
</gene>
<dbReference type="PANTHER" id="PTHR42743">
    <property type="entry name" value="AMINO-ACID AMINOTRANSFERASE"/>
    <property type="match status" value="1"/>
</dbReference>
<dbReference type="STRING" id="1618481.US54_C0042G0004"/>
<keyword evidence="2" id="KW-0808">Transferase</keyword>
<keyword evidence="2" id="KW-0032">Aminotransferase</keyword>
<dbReference type="Pfam" id="PF01063">
    <property type="entry name" value="Aminotran_4"/>
    <property type="match status" value="1"/>
</dbReference>
<comment type="similarity">
    <text evidence="1">Belongs to the class-IV pyridoxal-phosphate-dependent aminotransferase family.</text>
</comment>
<dbReference type="InterPro" id="IPR001544">
    <property type="entry name" value="Aminotrans_IV"/>
</dbReference>
<dbReference type="AlphaFoldDB" id="A0A0G0HF70"/>
<name>A0A0G0HF70_9BACT</name>
<reference evidence="2 3" key="1">
    <citation type="journal article" date="2015" name="Nature">
        <title>rRNA introns, odd ribosomes, and small enigmatic genomes across a large radiation of phyla.</title>
        <authorList>
            <person name="Brown C.T."/>
            <person name="Hug L.A."/>
            <person name="Thomas B.C."/>
            <person name="Sharon I."/>
            <person name="Castelle C.J."/>
            <person name="Singh A."/>
            <person name="Wilkins M.J."/>
            <person name="Williams K.H."/>
            <person name="Banfield J.F."/>
        </authorList>
    </citation>
    <scope>NUCLEOTIDE SEQUENCE [LARGE SCALE GENOMIC DNA]</scope>
</reference>
<comment type="caution">
    <text evidence="2">The sequence shown here is derived from an EMBL/GenBank/DDBJ whole genome shotgun (WGS) entry which is preliminary data.</text>
</comment>
<dbReference type="Proteomes" id="UP000034471">
    <property type="component" value="Unassembled WGS sequence"/>
</dbReference>
<dbReference type="SUPFAM" id="SSF56752">
    <property type="entry name" value="D-aminoacid aminotransferase-like PLP-dependent enzymes"/>
    <property type="match status" value="1"/>
</dbReference>
<dbReference type="GO" id="GO:0046394">
    <property type="term" value="P:carboxylic acid biosynthetic process"/>
    <property type="evidence" value="ECO:0007669"/>
    <property type="project" value="UniProtKB-ARBA"/>
</dbReference>
<sequence length="277" mass="32060">MKSLIFSRNGFILPITKAVAPIDKIERMYGFGVYESLKIRNSILYFVDQHVDRLLYSARCINLQHNFTKKTITAFILDLSEKIEDDSINIKILLLGERKKEAAELLLFPNAPLFPKKEWYRNGVPVFTFEYERWMPQAKSLNMLPSYFYYKKSKKQGGYDALFIDSSRNVREGSCTNFYAIQGTKIMSPPKKDVLEGVTMMTLEKIIKKTNYTIEYKPIPLSELQSFDSLFLTSTSSKVLPISRVDAMKFAVSLELRKLMTIYNYAIDASQGHFNRL</sequence>
<dbReference type="Gene3D" id="3.30.470.10">
    <property type="match status" value="1"/>
</dbReference>
<proteinExistence type="inferred from homology"/>
<dbReference type="Gene3D" id="3.20.10.10">
    <property type="entry name" value="D-amino Acid Aminotransferase, subunit A, domain 2"/>
    <property type="match status" value="1"/>
</dbReference>
<protein>
    <submittedName>
        <fullName evidence="2">Aminotransferase class IV</fullName>
    </submittedName>
</protein>
<dbReference type="InterPro" id="IPR043131">
    <property type="entry name" value="BCAT-like_N"/>
</dbReference>
<dbReference type="CDD" id="cd00449">
    <property type="entry name" value="PLPDE_IV"/>
    <property type="match status" value="1"/>
</dbReference>
<dbReference type="PANTHER" id="PTHR42743:SF11">
    <property type="entry name" value="AMINODEOXYCHORISMATE LYASE"/>
    <property type="match status" value="1"/>
</dbReference>
<evidence type="ECO:0000313" key="2">
    <source>
        <dbReference type="EMBL" id="KKQ37175.1"/>
    </source>
</evidence>
<dbReference type="InterPro" id="IPR036038">
    <property type="entry name" value="Aminotransferase-like"/>
</dbReference>
<evidence type="ECO:0000256" key="1">
    <source>
        <dbReference type="ARBA" id="ARBA00009320"/>
    </source>
</evidence>
<dbReference type="InterPro" id="IPR050571">
    <property type="entry name" value="Class-IV_PLP-Dep_Aminotrnsfr"/>
</dbReference>
<accession>A0A0G0HF70</accession>